<dbReference type="EMBL" id="CP015959">
    <property type="protein sequence ID" value="QLB65581.1"/>
    <property type="molecule type" value="Genomic_DNA"/>
</dbReference>
<gene>
    <name evidence="2" type="ORF">A9O66_24715</name>
</gene>
<evidence type="ECO:0000313" key="2">
    <source>
        <dbReference type="EMBL" id="QLB65581.1"/>
    </source>
</evidence>
<dbReference type="Pfam" id="PF12697">
    <property type="entry name" value="Abhydrolase_6"/>
    <property type="match status" value="1"/>
</dbReference>
<evidence type="ECO:0000259" key="1">
    <source>
        <dbReference type="Pfam" id="PF12697"/>
    </source>
</evidence>
<dbReference type="AlphaFoldDB" id="A0A9Q6WPK3"/>
<feature type="domain" description="AB hydrolase-1" evidence="1">
    <location>
        <begin position="253"/>
        <end position="370"/>
    </location>
</feature>
<reference evidence="2 3" key="1">
    <citation type="journal article" date="2014" name="Genome Announc.">
        <title>Draft Genome Sequence of the Haloacid-Degrading Burkholderia caribensis Strain MBA4.</title>
        <authorList>
            <person name="Pan Y."/>
            <person name="Kong K.F."/>
            <person name="Tsang J.S."/>
        </authorList>
    </citation>
    <scope>NUCLEOTIDE SEQUENCE [LARGE SCALE GENOMIC DNA]</scope>
    <source>
        <strain evidence="2 3">852011</strain>
    </source>
</reference>
<accession>A0A9Q6WPK3</accession>
<dbReference type="Proteomes" id="UP000509548">
    <property type="component" value="Chromosome 2"/>
</dbReference>
<dbReference type="InterPro" id="IPR029058">
    <property type="entry name" value="AB_hydrolase_fold"/>
</dbReference>
<protein>
    <recommendedName>
        <fullName evidence="1">AB hydrolase-1 domain-containing protein</fullName>
    </recommendedName>
</protein>
<organism evidence="2 3">
    <name type="scientific">Paraburkholderia caribensis</name>
    <dbReference type="NCBI Taxonomy" id="75105"/>
    <lineage>
        <taxon>Bacteria</taxon>
        <taxon>Pseudomonadati</taxon>
        <taxon>Pseudomonadota</taxon>
        <taxon>Betaproteobacteria</taxon>
        <taxon>Burkholderiales</taxon>
        <taxon>Burkholderiaceae</taxon>
        <taxon>Paraburkholderia</taxon>
    </lineage>
</organism>
<dbReference type="Gene3D" id="3.40.50.1820">
    <property type="entry name" value="alpha/beta hydrolase"/>
    <property type="match status" value="1"/>
</dbReference>
<name>A0A9Q6WPK3_9BURK</name>
<evidence type="ECO:0000313" key="3">
    <source>
        <dbReference type="Proteomes" id="UP000509548"/>
    </source>
</evidence>
<dbReference type="InterPro" id="IPR000073">
    <property type="entry name" value="AB_hydrolase_1"/>
</dbReference>
<sequence>MPELEIHPCFWGERLGSDLHRGLSIPLYDEARAAPGDVVLDEAAQWALLYDDPLIELRLLAAGAQGRPAVMLGPNAAVIFRDALVKLKARVAAESLPTDAPPALRLPPDAVDVLVLWDRVEFDRAVLEGVHHDPRGTQRLEGIRELAARAITAEWIRQTLVQGGVPCTGEQRDAMVEAIVNALGGGEQQAKGIGADLVKLVTAPIKSVAKAMIVSPSLRATTWSSRVYRHTLFNLASPNIGDILLYQGRGDAIRALIAETVEQIANDGEPVVLLAHSLGGIACMDLLIQRNMSVVKAVITVGSQAPYFYEIGALTQLRYDDPLPRHVPRWLNIYDRNDLLSFIAGKVLTGDPPIEDIEISSGQPFPASHSAYWRNPQTWDAVATFLRRTGL</sequence>
<dbReference type="SUPFAM" id="SSF53474">
    <property type="entry name" value="alpha/beta-Hydrolases"/>
    <property type="match status" value="1"/>
</dbReference>
<proteinExistence type="predicted"/>